<dbReference type="AlphaFoldDB" id="A0A1Y6CSX7"/>
<evidence type="ECO:0000256" key="4">
    <source>
        <dbReference type="ARBA" id="ARBA00022692"/>
    </source>
</evidence>
<evidence type="ECO:0000259" key="9">
    <source>
        <dbReference type="Pfam" id="PF00535"/>
    </source>
</evidence>
<evidence type="ECO:0000256" key="5">
    <source>
        <dbReference type="ARBA" id="ARBA00022985"/>
    </source>
</evidence>
<gene>
    <name evidence="10" type="ORF">SAMN05428998_13036</name>
</gene>
<dbReference type="Pfam" id="PF00535">
    <property type="entry name" value="Glycos_transf_2"/>
    <property type="match status" value="1"/>
</dbReference>
<evidence type="ECO:0000256" key="7">
    <source>
        <dbReference type="ARBA" id="ARBA00023136"/>
    </source>
</evidence>
<dbReference type="CDD" id="cd04187">
    <property type="entry name" value="DPM1_like_bac"/>
    <property type="match status" value="1"/>
</dbReference>
<dbReference type="GO" id="GO:0099621">
    <property type="term" value="F:undecaprenyl-phosphate 4-deoxy-4-formamido-L-arabinose transferase activity"/>
    <property type="evidence" value="ECO:0007669"/>
    <property type="project" value="TreeGrafter"/>
</dbReference>
<dbReference type="InterPro" id="IPR001173">
    <property type="entry name" value="Glyco_trans_2-like"/>
</dbReference>
<feature type="transmembrane region" description="Helical" evidence="8">
    <location>
        <begin position="267"/>
        <end position="288"/>
    </location>
</feature>
<feature type="domain" description="Glycosyltransferase 2-like" evidence="9">
    <location>
        <begin position="12"/>
        <end position="166"/>
    </location>
</feature>
<dbReference type="SUPFAM" id="SSF53448">
    <property type="entry name" value="Nucleotide-diphospho-sugar transferases"/>
    <property type="match status" value="1"/>
</dbReference>
<evidence type="ECO:0000256" key="1">
    <source>
        <dbReference type="ARBA" id="ARBA00022475"/>
    </source>
</evidence>
<dbReference type="EMBL" id="FWZX01000030">
    <property type="protein sequence ID" value="SMF71446.1"/>
    <property type="molecule type" value="Genomic_DNA"/>
</dbReference>
<keyword evidence="11" id="KW-1185">Reference proteome</keyword>
<keyword evidence="1" id="KW-1003">Cell membrane</keyword>
<evidence type="ECO:0000256" key="2">
    <source>
        <dbReference type="ARBA" id="ARBA00022676"/>
    </source>
</evidence>
<dbReference type="STRING" id="560819.SAMN05428998_13036"/>
<dbReference type="PANTHER" id="PTHR48090">
    <property type="entry name" value="UNDECAPRENYL-PHOSPHATE 4-DEOXY-4-FORMAMIDO-L-ARABINOSE TRANSFERASE-RELATED"/>
    <property type="match status" value="1"/>
</dbReference>
<evidence type="ECO:0000313" key="11">
    <source>
        <dbReference type="Proteomes" id="UP000192917"/>
    </source>
</evidence>
<name>A0A1Y6CSX7_9PROT</name>
<dbReference type="RefSeq" id="WP_159460333.1">
    <property type="nucleotide sequence ID" value="NZ_FWZX01000030.1"/>
</dbReference>
<dbReference type="InterPro" id="IPR050256">
    <property type="entry name" value="Glycosyltransferase_2"/>
</dbReference>
<evidence type="ECO:0000256" key="3">
    <source>
        <dbReference type="ARBA" id="ARBA00022679"/>
    </source>
</evidence>
<dbReference type="Gene3D" id="3.90.550.10">
    <property type="entry name" value="Spore Coat Polysaccharide Biosynthesis Protein SpsA, Chain A"/>
    <property type="match status" value="1"/>
</dbReference>
<dbReference type="InterPro" id="IPR029044">
    <property type="entry name" value="Nucleotide-diphossugar_trans"/>
</dbReference>
<evidence type="ECO:0000256" key="8">
    <source>
        <dbReference type="SAM" id="Phobius"/>
    </source>
</evidence>
<dbReference type="GO" id="GO:0005886">
    <property type="term" value="C:plasma membrane"/>
    <property type="evidence" value="ECO:0007669"/>
    <property type="project" value="TreeGrafter"/>
</dbReference>
<evidence type="ECO:0000256" key="6">
    <source>
        <dbReference type="ARBA" id="ARBA00022989"/>
    </source>
</evidence>
<keyword evidence="2" id="KW-0328">Glycosyltransferase</keyword>
<keyword evidence="5" id="KW-0448">Lipopolysaccharide biosynthesis</keyword>
<dbReference type="GO" id="GO:0009103">
    <property type="term" value="P:lipopolysaccharide biosynthetic process"/>
    <property type="evidence" value="ECO:0007669"/>
    <property type="project" value="UniProtKB-KW"/>
</dbReference>
<proteinExistence type="predicted"/>
<protein>
    <submittedName>
        <fullName evidence="10">Undecaprenyl-phosphate 4-deoxy-4-formamido-L-arabinose transferase</fullName>
    </submittedName>
</protein>
<keyword evidence="7 8" id="KW-0472">Membrane</keyword>
<accession>A0A1Y6CSX7</accession>
<reference evidence="10 11" key="1">
    <citation type="submission" date="2017-04" db="EMBL/GenBank/DDBJ databases">
        <authorList>
            <person name="Afonso C.L."/>
            <person name="Miller P.J."/>
            <person name="Scott M.A."/>
            <person name="Spackman E."/>
            <person name="Goraichik I."/>
            <person name="Dimitrov K.M."/>
            <person name="Suarez D.L."/>
            <person name="Swayne D.E."/>
        </authorList>
    </citation>
    <scope>NUCLEOTIDE SEQUENCE [LARGE SCALE GENOMIC DNA]</scope>
    <source>
        <strain evidence="10 11">USBA 355</strain>
    </source>
</reference>
<keyword evidence="4 8" id="KW-0812">Transmembrane</keyword>
<keyword evidence="6 8" id="KW-1133">Transmembrane helix</keyword>
<evidence type="ECO:0000313" key="10">
    <source>
        <dbReference type="EMBL" id="SMF71446.1"/>
    </source>
</evidence>
<feature type="transmembrane region" description="Helical" evidence="8">
    <location>
        <begin position="233"/>
        <end position="260"/>
    </location>
</feature>
<keyword evidence="3 10" id="KW-0808">Transferase</keyword>
<dbReference type="PANTHER" id="PTHR48090:SF3">
    <property type="entry name" value="UNDECAPRENYL-PHOSPHATE 4-DEOXY-4-FORMAMIDO-L-ARABINOSE TRANSFERASE"/>
    <property type="match status" value="1"/>
</dbReference>
<sequence length="319" mass="34497">MEDASSRIGGLSVVVPVYNSASTLRDLAERLDRTFAPRRFPLELVLVNDGSEDASWQAVGDLARRFDWVRGVDLARNVGQHNALLCGIRQARHPVIVTIDDDLQHPPEEIPTLLAALGDDIDLVYGQPARHRHPFWRIAASWLLGRLARVDRPSGPTRFSAFRAFRTRLREAFSGHRTPFVSIDVLLSWSTSRIATVAIEHRPRAAGRSSYNLRKLVDLALDTLLGFGSPSPWLMAGLGLACAAAGAAGLGAAWAGILVAGGRGVGLLELSAVAALFAGLQLCLLAWFGHYLGRLYAVAIGRPPYVVARTTDEALAGQD</sequence>
<dbReference type="Proteomes" id="UP000192917">
    <property type="component" value="Unassembled WGS sequence"/>
</dbReference>
<organism evidence="10 11">
    <name type="scientific">Tistlia consotensis USBA 355</name>
    <dbReference type="NCBI Taxonomy" id="560819"/>
    <lineage>
        <taxon>Bacteria</taxon>
        <taxon>Pseudomonadati</taxon>
        <taxon>Pseudomonadota</taxon>
        <taxon>Alphaproteobacteria</taxon>
        <taxon>Rhodospirillales</taxon>
        <taxon>Rhodovibrionaceae</taxon>
        <taxon>Tistlia</taxon>
    </lineage>
</organism>